<name>A0AAW1KGU9_POPJA</name>
<organism evidence="1 2">
    <name type="scientific">Popillia japonica</name>
    <name type="common">Japanese beetle</name>
    <dbReference type="NCBI Taxonomy" id="7064"/>
    <lineage>
        <taxon>Eukaryota</taxon>
        <taxon>Metazoa</taxon>
        <taxon>Ecdysozoa</taxon>
        <taxon>Arthropoda</taxon>
        <taxon>Hexapoda</taxon>
        <taxon>Insecta</taxon>
        <taxon>Pterygota</taxon>
        <taxon>Neoptera</taxon>
        <taxon>Endopterygota</taxon>
        <taxon>Coleoptera</taxon>
        <taxon>Polyphaga</taxon>
        <taxon>Scarabaeiformia</taxon>
        <taxon>Scarabaeidae</taxon>
        <taxon>Rutelinae</taxon>
        <taxon>Popillia</taxon>
    </lineage>
</organism>
<sequence>MGRETVREVFSGLGVTANILNSQRMGRFDPTIEDRKRHPKITLSDSNMIPGILRKAKELRKNEKFKVTSISKDRTPFQIKLYKTIKEQLSTRQQVNLTSSLNNEHHSIIWL</sequence>
<proteinExistence type="predicted"/>
<dbReference type="Proteomes" id="UP001458880">
    <property type="component" value="Unassembled WGS sequence"/>
</dbReference>
<accession>A0AAW1KGU9</accession>
<evidence type="ECO:0000313" key="1">
    <source>
        <dbReference type="EMBL" id="KAK9717091.1"/>
    </source>
</evidence>
<gene>
    <name evidence="1" type="ORF">QE152_g24345</name>
</gene>
<evidence type="ECO:0000313" key="2">
    <source>
        <dbReference type="Proteomes" id="UP001458880"/>
    </source>
</evidence>
<dbReference type="EMBL" id="JASPKY010000247">
    <property type="protein sequence ID" value="KAK9717091.1"/>
    <property type="molecule type" value="Genomic_DNA"/>
</dbReference>
<protein>
    <recommendedName>
        <fullName evidence="3">Transposase</fullName>
    </recommendedName>
</protein>
<reference evidence="1 2" key="1">
    <citation type="journal article" date="2024" name="BMC Genomics">
        <title>De novo assembly and annotation of Popillia japonica's genome with initial clues to its potential as an invasive pest.</title>
        <authorList>
            <person name="Cucini C."/>
            <person name="Boschi S."/>
            <person name="Funari R."/>
            <person name="Cardaioli E."/>
            <person name="Iannotti N."/>
            <person name="Marturano G."/>
            <person name="Paoli F."/>
            <person name="Bruttini M."/>
            <person name="Carapelli A."/>
            <person name="Frati F."/>
            <person name="Nardi F."/>
        </authorList>
    </citation>
    <scope>NUCLEOTIDE SEQUENCE [LARGE SCALE GENOMIC DNA]</scope>
    <source>
        <strain evidence="1">DMR45628</strain>
    </source>
</reference>
<comment type="caution">
    <text evidence="1">The sequence shown here is derived from an EMBL/GenBank/DDBJ whole genome shotgun (WGS) entry which is preliminary data.</text>
</comment>
<dbReference type="AlphaFoldDB" id="A0AAW1KGU9"/>
<keyword evidence="2" id="KW-1185">Reference proteome</keyword>
<evidence type="ECO:0008006" key="3">
    <source>
        <dbReference type="Google" id="ProtNLM"/>
    </source>
</evidence>